<name>A0ABS5B298_9STRE</name>
<sequence>MKLRSFLILVFLPLLFVLASCSLIKGQLSHKQTSSSSGLKHAMSTSQLIDKMDKANQKLTSMKMKADFATYEESDSPVSSQDMTASLIYKKGTGDLVKGKASFDSLKEGKKSFEEIVMPGGSNNPVYSRQSETGTWEKMVAEDEEGDYYIRPDYFKVWKVLSEMADDLKVKEDSQYYTLTLTSQNTDLLGLFKEQFNLELSNLDQLELDKSLTVKVNKKTFYMEKFDLGFKYDGDRGKIKLLIHLKYFSLNKVDKNAIKVPSDI</sequence>
<evidence type="ECO:0000313" key="2">
    <source>
        <dbReference type="Proteomes" id="UP001519296"/>
    </source>
</evidence>
<gene>
    <name evidence="1" type="ORF">C4K46_02425</name>
</gene>
<keyword evidence="2" id="KW-1185">Reference proteome</keyword>
<dbReference type="EMBL" id="PRDG01000001">
    <property type="protein sequence ID" value="MBP2622791.1"/>
    <property type="molecule type" value="Genomic_DNA"/>
</dbReference>
<dbReference type="PROSITE" id="PS51257">
    <property type="entry name" value="PROKAR_LIPOPROTEIN"/>
    <property type="match status" value="1"/>
</dbReference>
<reference evidence="1 2" key="1">
    <citation type="submission" date="2018-02" db="EMBL/GenBank/DDBJ databases">
        <title>Draft genome sequence of Streptococcus oricebi CCUG 70868T type strain.</title>
        <authorList>
            <person name="Mendez V."/>
            <person name="Salva-Serra F."/>
            <person name="Jaen-Luchoro D."/>
            <person name="Gonzales-Siles L."/>
            <person name="Karlsson R."/>
            <person name="Engstrom-Jakobsson H."/>
            <person name="Busquets A."/>
            <person name="Gomila M."/>
            <person name="Pineiro-Iglesias B."/>
            <person name="Bennasar-Figueras A."/>
            <person name="Seeger M."/>
            <person name="Moore E."/>
        </authorList>
    </citation>
    <scope>NUCLEOTIDE SEQUENCE [LARGE SCALE GENOMIC DNA]</scope>
    <source>
        <strain evidence="1 2">CCUG 70868</strain>
    </source>
</reference>
<protein>
    <recommendedName>
        <fullName evidence="3">Lipoprotein</fullName>
    </recommendedName>
</protein>
<dbReference type="Pfam" id="PF20316">
    <property type="entry name" value="DUF6612"/>
    <property type="match status" value="1"/>
</dbReference>
<evidence type="ECO:0008006" key="3">
    <source>
        <dbReference type="Google" id="ProtNLM"/>
    </source>
</evidence>
<accession>A0ABS5B298</accession>
<comment type="caution">
    <text evidence="1">The sequence shown here is derived from an EMBL/GenBank/DDBJ whole genome shotgun (WGS) entry which is preliminary data.</text>
</comment>
<evidence type="ECO:0000313" key="1">
    <source>
        <dbReference type="EMBL" id="MBP2622791.1"/>
    </source>
</evidence>
<proteinExistence type="predicted"/>
<dbReference type="InterPro" id="IPR046720">
    <property type="entry name" value="DUF6612"/>
</dbReference>
<organism evidence="1 2">
    <name type="scientific">Streptococcus oricebi</name>
    <dbReference type="NCBI Taxonomy" id="1547447"/>
    <lineage>
        <taxon>Bacteria</taxon>
        <taxon>Bacillati</taxon>
        <taxon>Bacillota</taxon>
        <taxon>Bacilli</taxon>
        <taxon>Lactobacillales</taxon>
        <taxon>Streptococcaceae</taxon>
        <taxon>Streptococcus</taxon>
    </lineage>
</organism>
<dbReference type="RefSeq" id="WP_209626981.1">
    <property type="nucleotide sequence ID" value="NZ_PRDG01000001.1"/>
</dbReference>
<dbReference type="Proteomes" id="UP001519296">
    <property type="component" value="Unassembled WGS sequence"/>
</dbReference>